<reference evidence="1 2" key="1">
    <citation type="submission" date="2021-03" db="EMBL/GenBank/DDBJ databases">
        <title>Complete genome of Polaribacter_sp.SM13.</title>
        <authorList>
            <person name="Jeong S.W."/>
            <person name="Bae J.W."/>
        </authorList>
    </citation>
    <scope>NUCLEOTIDE SEQUENCE [LARGE SCALE GENOMIC DNA]</scope>
    <source>
        <strain evidence="1 2">SM13</strain>
    </source>
</reference>
<gene>
    <name evidence="1" type="ORF">J3359_07570</name>
</gene>
<evidence type="ECO:0000313" key="1">
    <source>
        <dbReference type="EMBL" id="QTE24113.1"/>
    </source>
</evidence>
<protein>
    <submittedName>
        <fullName evidence="1">Uncharacterized protein</fullName>
    </submittedName>
</protein>
<dbReference type="EMBL" id="CP071869">
    <property type="protein sequence ID" value="QTE24113.1"/>
    <property type="molecule type" value="Genomic_DNA"/>
</dbReference>
<keyword evidence="2" id="KW-1185">Reference proteome</keyword>
<dbReference type="Proteomes" id="UP000663920">
    <property type="component" value="Chromosome"/>
</dbReference>
<name>A0A975CR10_9FLAO</name>
<dbReference type="RefSeq" id="WP_208080097.1">
    <property type="nucleotide sequence ID" value="NZ_CP071869.1"/>
</dbReference>
<evidence type="ECO:0000313" key="2">
    <source>
        <dbReference type="Proteomes" id="UP000663920"/>
    </source>
</evidence>
<sequence length="175" mass="20806">MKSFILFFLVSFSTVIFSQEKKEFKTGVKLIEKEIISKHQLPKTILFEFSGDSHLIYFYKNLSKKIKKRFKKNGIKTAFNYNLKEASLKEDIKEIPTKKHSSENYNQLCKIEIDNFKNFNNYKIKERKQKFNLDFNFIENNKIVLKGTMQVSTNNTIITENKKISKELYHLLISK</sequence>
<accession>A0A975CR10</accession>
<proteinExistence type="predicted"/>
<dbReference type="AlphaFoldDB" id="A0A975CR10"/>
<organism evidence="1 2">
    <name type="scientific">Polaribacter cellanae</name>
    <dbReference type="NCBI Taxonomy" id="2818493"/>
    <lineage>
        <taxon>Bacteria</taxon>
        <taxon>Pseudomonadati</taxon>
        <taxon>Bacteroidota</taxon>
        <taxon>Flavobacteriia</taxon>
        <taxon>Flavobacteriales</taxon>
        <taxon>Flavobacteriaceae</taxon>
    </lineage>
</organism>
<dbReference type="KEGG" id="pcea:J3359_07570"/>